<keyword evidence="1" id="KW-0472">Membrane</keyword>
<feature type="transmembrane region" description="Helical" evidence="1">
    <location>
        <begin position="297"/>
        <end position="315"/>
    </location>
</feature>
<dbReference type="EMBL" id="QNRR01000014">
    <property type="protein sequence ID" value="RBP37330.1"/>
    <property type="molecule type" value="Genomic_DNA"/>
</dbReference>
<evidence type="ECO:0000256" key="1">
    <source>
        <dbReference type="SAM" id="Phobius"/>
    </source>
</evidence>
<evidence type="ECO:0000313" key="2">
    <source>
        <dbReference type="EMBL" id="RBP37330.1"/>
    </source>
</evidence>
<dbReference type="Proteomes" id="UP000253426">
    <property type="component" value="Unassembled WGS sequence"/>
</dbReference>
<gene>
    <name evidence="2" type="ORF">DES53_11468</name>
</gene>
<name>A0A366H7P9_9BACT</name>
<feature type="transmembrane region" description="Helical" evidence="1">
    <location>
        <begin position="269"/>
        <end position="291"/>
    </location>
</feature>
<feature type="transmembrane region" description="Helical" evidence="1">
    <location>
        <begin position="138"/>
        <end position="156"/>
    </location>
</feature>
<protein>
    <recommendedName>
        <fullName evidence="4">Vitamin K-dependent gamma-carboxylase-like protein</fullName>
    </recommendedName>
</protein>
<sequence>MSAADAMTAAGDSAGSPSGAPWWKRFLRFWLAIEPMRHAWWETLSIRCIIAWAAWLTLRQPSPFDQQPQPHGLAVWGVDFTWLGKEALSPYLVPLWAVCLLLYVANVFPVLTLFPVLVASIGLGVLGNSQGAIGHTTQVLTVVLLAQWMAYVWAAIQPRTRLSMPHGFTSQQLAADWGRQSLAATYVVSAITKLIESRGDWISDTPYFGLQVVKSEGMGYYDWLQPRLADSSAWLGQAMVDHPMITAVMLAGALPLELLVFLGLHNRRIALFFGVSLYFFHSTVTEVMQLGFLYHKLLLLALFVNPVFWVVRVVSGGRVGSR</sequence>
<dbReference type="RefSeq" id="WP_113961558.1">
    <property type="nucleotide sequence ID" value="NZ_QNRR01000014.1"/>
</dbReference>
<comment type="caution">
    <text evidence="2">The sequence shown here is derived from an EMBL/GenBank/DDBJ whole genome shotgun (WGS) entry which is preliminary data.</text>
</comment>
<feature type="transmembrane region" description="Helical" evidence="1">
    <location>
        <begin position="244"/>
        <end position="262"/>
    </location>
</feature>
<reference evidence="2 3" key="1">
    <citation type="submission" date="2018-06" db="EMBL/GenBank/DDBJ databases">
        <title>Genomic Encyclopedia of Type Strains, Phase IV (KMG-IV): sequencing the most valuable type-strain genomes for metagenomic binning, comparative biology and taxonomic classification.</title>
        <authorList>
            <person name="Goeker M."/>
        </authorList>
    </citation>
    <scope>NUCLEOTIDE SEQUENCE [LARGE SCALE GENOMIC DNA]</scope>
    <source>
        <strain evidence="2 3">DSM 25532</strain>
    </source>
</reference>
<dbReference type="AlphaFoldDB" id="A0A366H7P9"/>
<proteinExistence type="predicted"/>
<organism evidence="2 3">
    <name type="scientific">Roseimicrobium gellanilyticum</name>
    <dbReference type="NCBI Taxonomy" id="748857"/>
    <lineage>
        <taxon>Bacteria</taxon>
        <taxon>Pseudomonadati</taxon>
        <taxon>Verrucomicrobiota</taxon>
        <taxon>Verrucomicrobiia</taxon>
        <taxon>Verrucomicrobiales</taxon>
        <taxon>Verrucomicrobiaceae</taxon>
        <taxon>Roseimicrobium</taxon>
    </lineage>
</organism>
<keyword evidence="3" id="KW-1185">Reference proteome</keyword>
<accession>A0A366H7P9</accession>
<evidence type="ECO:0000313" key="3">
    <source>
        <dbReference type="Proteomes" id="UP000253426"/>
    </source>
</evidence>
<feature type="transmembrane region" description="Helical" evidence="1">
    <location>
        <begin position="95"/>
        <end position="126"/>
    </location>
</feature>
<evidence type="ECO:0008006" key="4">
    <source>
        <dbReference type="Google" id="ProtNLM"/>
    </source>
</evidence>
<keyword evidence="1" id="KW-1133">Transmembrane helix</keyword>
<keyword evidence="1" id="KW-0812">Transmembrane</keyword>